<dbReference type="RefSeq" id="WP_021364775.1">
    <property type="nucleotide sequence ID" value="NZ_AP031492.1"/>
</dbReference>
<dbReference type="FunFam" id="3.20.20.80:FF:000004">
    <property type="entry name" value="Beta-glucosidase 6-phospho-beta-glucosidase"/>
    <property type="match status" value="1"/>
</dbReference>
<evidence type="ECO:0000256" key="6">
    <source>
        <dbReference type="RuleBase" id="RU004468"/>
    </source>
</evidence>
<dbReference type="PROSITE" id="PS00653">
    <property type="entry name" value="GLYCOSYL_HYDROL_F1_2"/>
    <property type="match status" value="1"/>
</dbReference>
<keyword evidence="3 6" id="KW-0326">Glycosidase</keyword>
<name>A0A069ADQ4_CLODI</name>
<dbReference type="AlphaFoldDB" id="A0A069ADQ4"/>
<protein>
    <submittedName>
        <fullName evidence="7 11">6-phospho-beta-glucosidase</fullName>
        <ecNumber evidence="7 8">3.2.1.86</ecNumber>
    </submittedName>
    <submittedName>
        <fullName evidence="8">Aryl-6-phospho-beta-glucosidase</fullName>
    </submittedName>
    <submittedName>
        <fullName evidence="10">Family 1 glycosylhydrolase</fullName>
    </submittedName>
</protein>
<evidence type="ECO:0000313" key="11">
    <source>
        <dbReference type="EMBL" id="SJS18355.1"/>
    </source>
</evidence>
<accession>A0A069ADQ4</accession>
<dbReference type="Gene3D" id="3.20.20.80">
    <property type="entry name" value="Glycosidases"/>
    <property type="match status" value="1"/>
</dbReference>
<dbReference type="InterPro" id="IPR033132">
    <property type="entry name" value="GH_1_N_CS"/>
</dbReference>
<reference evidence="10" key="3">
    <citation type="journal article" date="2018" name="Genome Biol.">
        <title>SKESA: strategic k-mer extension for scrupulous assemblies.</title>
        <authorList>
            <person name="Souvorov A."/>
            <person name="Agarwala R."/>
            <person name="Lipman D.J."/>
        </authorList>
    </citation>
    <scope>NUCLEOTIDE SEQUENCE</scope>
    <source>
        <strain evidence="10">HN1000</strain>
    </source>
</reference>
<comment type="similarity">
    <text evidence="1 5">Belongs to the glycosyl hydrolase 1 family.</text>
</comment>
<reference evidence="10" key="4">
    <citation type="submission" date="2021-06" db="EMBL/GenBank/DDBJ databases">
        <authorList>
            <consortium name="NCBI Pathogen Detection Project"/>
        </authorList>
    </citation>
    <scope>NUCLEOTIDE SEQUENCE</scope>
    <source>
        <strain evidence="10">HN1000</strain>
    </source>
</reference>
<dbReference type="PANTHER" id="PTHR10353:SF122">
    <property type="entry name" value="6-PHOSPHO-BETA-GLUCOSIDASE ASCB-RELATED"/>
    <property type="match status" value="1"/>
</dbReference>
<dbReference type="Proteomes" id="UP000878956">
    <property type="component" value="Unassembled WGS sequence"/>
</dbReference>
<dbReference type="EMBL" id="LK932525">
    <property type="protein sequence ID" value="CDS88995.1"/>
    <property type="molecule type" value="Genomic_DNA"/>
</dbReference>
<evidence type="ECO:0000313" key="8">
    <source>
        <dbReference type="EMBL" id="CDS89626.1"/>
    </source>
</evidence>
<reference evidence="7" key="1">
    <citation type="submission" date="2014-07" db="EMBL/GenBank/DDBJ databases">
        <authorList>
            <person name="Monot Marc"/>
        </authorList>
    </citation>
    <scope>NUCLEOTIDE SEQUENCE</scope>
    <source>
        <strain evidence="9">7032989</strain>
        <strain evidence="8">7032994</strain>
    </source>
</reference>
<dbReference type="EC" id="3.2.1.86" evidence="7 8"/>
<dbReference type="InterPro" id="IPR017853">
    <property type="entry name" value="GH"/>
</dbReference>
<evidence type="ECO:0000256" key="5">
    <source>
        <dbReference type="RuleBase" id="RU003690"/>
    </source>
</evidence>
<dbReference type="EMBL" id="LK932411">
    <property type="protein sequence ID" value="CDS89626.1"/>
    <property type="molecule type" value="Genomic_DNA"/>
</dbReference>
<dbReference type="GO" id="GO:0005829">
    <property type="term" value="C:cytosol"/>
    <property type="evidence" value="ECO:0007669"/>
    <property type="project" value="TreeGrafter"/>
</dbReference>
<dbReference type="Pfam" id="PF00232">
    <property type="entry name" value="Glyco_hydro_1"/>
    <property type="match status" value="1"/>
</dbReference>
<proteinExistence type="inferred from homology"/>
<dbReference type="GO" id="GO:0008706">
    <property type="term" value="F:6-phospho-beta-glucosidase activity"/>
    <property type="evidence" value="ECO:0007669"/>
    <property type="project" value="UniProtKB-EC"/>
</dbReference>
<dbReference type="EMBL" id="FUPS01000004">
    <property type="protein sequence ID" value="SJS18355.1"/>
    <property type="molecule type" value="Genomic_DNA"/>
</dbReference>
<dbReference type="EMBL" id="LK933294">
    <property type="protein sequence ID" value="CDT61222.1"/>
    <property type="molecule type" value="Genomic_DNA"/>
</dbReference>
<dbReference type="SUPFAM" id="SSF51445">
    <property type="entry name" value="(Trans)glycosidases"/>
    <property type="match status" value="1"/>
</dbReference>
<dbReference type="EMBL" id="DAEPXK010000001">
    <property type="protein sequence ID" value="HBH1540640.1"/>
    <property type="molecule type" value="Genomic_DNA"/>
</dbReference>
<reference evidence="11 12" key="2">
    <citation type="submission" date="2017-02" db="EMBL/GenBank/DDBJ databases">
        <authorList>
            <consortium name="Pathogen Informatics"/>
        </authorList>
    </citation>
    <scope>NUCLEOTIDE SEQUENCE [LARGE SCALE GENOMIC DNA]</scope>
    <source>
        <strain evidence="11 12">VRECD0157</strain>
    </source>
</reference>
<dbReference type="PANTHER" id="PTHR10353">
    <property type="entry name" value="GLYCOSYL HYDROLASE"/>
    <property type="match status" value="1"/>
</dbReference>
<dbReference type="InterPro" id="IPR018120">
    <property type="entry name" value="Glyco_hydro_1_AS"/>
</dbReference>
<gene>
    <name evidence="7" type="primary">bglA</name>
    <name evidence="11" type="synonym">bglA_2</name>
    <name evidence="9" type="ORF">BN1095_600046</name>
    <name evidence="7" type="ORF">BN1096_700287</name>
    <name evidence="8" type="ORF">BN1097_710285</name>
    <name evidence="10" type="ORF">KRM00_000088</name>
    <name evidence="11" type="ORF">SAMEA3375112_01467</name>
</gene>
<dbReference type="PRINTS" id="PR00131">
    <property type="entry name" value="GLHYDRLASE1"/>
</dbReference>
<dbReference type="PROSITE" id="PS00572">
    <property type="entry name" value="GLYCOSYL_HYDROL_F1_1"/>
    <property type="match status" value="1"/>
</dbReference>
<keyword evidence="2 6" id="KW-0378">Hydrolase</keyword>
<evidence type="ECO:0000313" key="9">
    <source>
        <dbReference type="EMBL" id="CDT61222.1"/>
    </source>
</evidence>
<evidence type="ECO:0000313" key="10">
    <source>
        <dbReference type="EMBL" id="HBH1540640.1"/>
    </source>
</evidence>
<evidence type="ECO:0000256" key="2">
    <source>
        <dbReference type="ARBA" id="ARBA00022801"/>
    </source>
</evidence>
<evidence type="ECO:0000256" key="3">
    <source>
        <dbReference type="ARBA" id="ARBA00023295"/>
    </source>
</evidence>
<organism evidence="7">
    <name type="scientific">Clostridioides difficile</name>
    <name type="common">Peptoclostridium difficile</name>
    <dbReference type="NCBI Taxonomy" id="1496"/>
    <lineage>
        <taxon>Bacteria</taxon>
        <taxon>Bacillati</taxon>
        <taxon>Bacillota</taxon>
        <taxon>Clostridia</taxon>
        <taxon>Peptostreptococcales</taxon>
        <taxon>Peptostreptococcaceae</taxon>
        <taxon>Clostridioides</taxon>
    </lineage>
</organism>
<sequence>MNIKDTFFWGGSIAAHQCEGSWDSDNKGPAIMDFVTKGSYETPRVITDKIEEKLDYPSHNGIDFYNRYKEDIALFKEMGFSALRISIDWSRIFPNGDDENPNELGIKYYEGLIDTLIENNIEPIVTLYHFELPMNLVHKYGSWNNRKLIDLYLKYSETVIRRFDDKVKYWVTFNEMNHIDPQTEHSDIFTYMIAGIKYSEIENKVQTLANVGYNMTLAGVKVAKLAREINPNNKIGCVFGLNPIYPYNCNPSNVLNAFLDNDRDYYQIDAMCNGKFPQYKLKEYEKNNITIEVTDEDKKAFKEGKLDFIGLNYYFSSVSTPKENLSGDKSLFGGIQNPYLEQSKWGWAIDPIGLRFTLNYIYRKYQLPILITENGLGAYDKIEEDGTINDDYRIEYLSKHLSQMKSAIEEDNVECFGYLMWGPIDLVSATTGQMSKRYGFIYVDLDDEGKGSFKRYKKKSFDWYKEVIKSNGEVLDFSTDIVVG</sequence>
<feature type="active site" description="Nucleophile" evidence="4">
    <location>
        <position position="373"/>
    </location>
</feature>
<dbReference type="Proteomes" id="UP000189137">
    <property type="component" value="Unassembled WGS sequence"/>
</dbReference>
<evidence type="ECO:0000256" key="4">
    <source>
        <dbReference type="PROSITE-ProRule" id="PRU10055"/>
    </source>
</evidence>
<dbReference type="GO" id="GO:0016052">
    <property type="term" value="P:carbohydrate catabolic process"/>
    <property type="evidence" value="ECO:0007669"/>
    <property type="project" value="TreeGrafter"/>
</dbReference>
<evidence type="ECO:0000256" key="1">
    <source>
        <dbReference type="ARBA" id="ARBA00010838"/>
    </source>
</evidence>
<evidence type="ECO:0000313" key="12">
    <source>
        <dbReference type="Proteomes" id="UP000189137"/>
    </source>
</evidence>
<dbReference type="PATRIC" id="fig|1496.897.peg.3677"/>
<evidence type="ECO:0000313" key="7">
    <source>
        <dbReference type="EMBL" id="CDS88995.1"/>
    </source>
</evidence>
<dbReference type="InterPro" id="IPR001360">
    <property type="entry name" value="Glyco_hydro_1"/>
</dbReference>